<sequence length="79" mass="8319">MENITALFRTRGDMEQAAAVLREQGAVDIAMYGAPVNAEGAGAATASTRDAAACTLQVVVESSRFRQAEDTIMKYGGHV</sequence>
<keyword evidence="2" id="KW-1185">Reference proteome</keyword>
<proteinExistence type="predicted"/>
<protein>
    <recommendedName>
        <fullName evidence="3">DUF2007 domain-containing protein</fullName>
    </recommendedName>
</protein>
<reference evidence="1 2" key="1">
    <citation type="submission" date="2022-12" db="EMBL/GenBank/DDBJ databases">
        <title>Draft genome sequence of Paenibacillus sp. dW9.</title>
        <authorList>
            <person name="Choi E.-W."/>
            <person name="Kim D.-U."/>
        </authorList>
    </citation>
    <scope>NUCLEOTIDE SEQUENCE [LARGE SCALE GENOMIC DNA]</scope>
    <source>
        <strain evidence="2">dW9</strain>
    </source>
</reference>
<dbReference type="RefSeq" id="WP_269886157.1">
    <property type="nucleotide sequence ID" value="NZ_JAQAGZ010000045.1"/>
</dbReference>
<name>A0ABT4QL78_9BACL</name>
<evidence type="ECO:0000313" key="1">
    <source>
        <dbReference type="EMBL" id="MCZ8517628.1"/>
    </source>
</evidence>
<organism evidence="1 2">
    <name type="scientific">Paenibacillus gyeongsangnamensis</name>
    <dbReference type="NCBI Taxonomy" id="3388067"/>
    <lineage>
        <taxon>Bacteria</taxon>
        <taxon>Bacillati</taxon>
        <taxon>Bacillota</taxon>
        <taxon>Bacilli</taxon>
        <taxon>Bacillales</taxon>
        <taxon>Paenibacillaceae</taxon>
        <taxon>Paenibacillus</taxon>
    </lineage>
</organism>
<evidence type="ECO:0000313" key="2">
    <source>
        <dbReference type="Proteomes" id="UP001527882"/>
    </source>
</evidence>
<evidence type="ECO:0008006" key="3">
    <source>
        <dbReference type="Google" id="ProtNLM"/>
    </source>
</evidence>
<accession>A0ABT4QL78</accession>
<comment type="caution">
    <text evidence="1">The sequence shown here is derived from an EMBL/GenBank/DDBJ whole genome shotgun (WGS) entry which is preliminary data.</text>
</comment>
<gene>
    <name evidence="1" type="ORF">O9H85_35965</name>
</gene>
<dbReference type="Proteomes" id="UP001527882">
    <property type="component" value="Unassembled WGS sequence"/>
</dbReference>
<dbReference type="EMBL" id="JAQAGZ010000045">
    <property type="protein sequence ID" value="MCZ8517628.1"/>
    <property type="molecule type" value="Genomic_DNA"/>
</dbReference>